<dbReference type="HOGENOM" id="CLU_083287_35_0_7"/>
<dbReference type="Gene3D" id="1.10.10.10">
    <property type="entry name" value="Winged helix-like DNA-binding domain superfamily/Winged helix DNA-binding domain"/>
    <property type="match status" value="1"/>
</dbReference>
<protein>
    <recommendedName>
        <fullName evidence="2">HTH marR-type domain-containing protein</fullName>
    </recommendedName>
</protein>
<dbReference type="PATRIC" id="fig|1254432.3.peg.6649"/>
<evidence type="ECO:0000313" key="4">
    <source>
        <dbReference type="Proteomes" id="UP000014803"/>
    </source>
</evidence>
<dbReference type="SMART" id="SM00347">
    <property type="entry name" value="HTH_MARR"/>
    <property type="match status" value="1"/>
</dbReference>
<dbReference type="AlphaFoldDB" id="S4Y168"/>
<dbReference type="InterPro" id="IPR039422">
    <property type="entry name" value="MarR/SlyA-like"/>
</dbReference>
<gene>
    <name evidence="3" type="ORF">SCE1572_29435</name>
</gene>
<dbReference type="OrthoDB" id="195851at2"/>
<accession>S4Y168</accession>
<reference evidence="3 4" key="1">
    <citation type="journal article" date="2013" name="Sci. Rep.">
        <title>Extraordinary expansion of a Sorangium cellulosum genome from an alkaline milieu.</title>
        <authorList>
            <person name="Han K."/>
            <person name="Li Z.F."/>
            <person name="Peng R."/>
            <person name="Zhu L.P."/>
            <person name="Zhou T."/>
            <person name="Wang L.G."/>
            <person name="Li S.G."/>
            <person name="Zhang X.B."/>
            <person name="Hu W."/>
            <person name="Wu Z.H."/>
            <person name="Qin N."/>
            <person name="Li Y.Z."/>
        </authorList>
    </citation>
    <scope>NUCLEOTIDE SEQUENCE [LARGE SCALE GENOMIC DNA]</scope>
    <source>
        <strain evidence="3 4">So0157-2</strain>
    </source>
</reference>
<dbReference type="STRING" id="1254432.SCE1572_29435"/>
<evidence type="ECO:0000313" key="3">
    <source>
        <dbReference type="EMBL" id="AGP38241.1"/>
    </source>
</evidence>
<dbReference type="EMBL" id="CP003969">
    <property type="protein sequence ID" value="AGP38241.1"/>
    <property type="molecule type" value="Genomic_DNA"/>
</dbReference>
<dbReference type="SUPFAM" id="SSF46785">
    <property type="entry name" value="Winged helix' DNA-binding domain"/>
    <property type="match status" value="1"/>
</dbReference>
<evidence type="ECO:0000256" key="1">
    <source>
        <dbReference type="SAM" id="MobiDB-lite"/>
    </source>
</evidence>
<dbReference type="InterPro" id="IPR000835">
    <property type="entry name" value="HTH_MarR-typ"/>
</dbReference>
<dbReference type="PROSITE" id="PS50995">
    <property type="entry name" value="HTH_MARR_2"/>
    <property type="match status" value="1"/>
</dbReference>
<organism evidence="3 4">
    <name type="scientific">Sorangium cellulosum So0157-2</name>
    <dbReference type="NCBI Taxonomy" id="1254432"/>
    <lineage>
        <taxon>Bacteria</taxon>
        <taxon>Pseudomonadati</taxon>
        <taxon>Myxococcota</taxon>
        <taxon>Polyangia</taxon>
        <taxon>Polyangiales</taxon>
        <taxon>Polyangiaceae</taxon>
        <taxon>Sorangium</taxon>
    </lineage>
</organism>
<dbReference type="KEGG" id="scu:SCE1572_29435"/>
<dbReference type="PANTHER" id="PTHR33164:SF105">
    <property type="entry name" value="TRANSCRIPTIONAL REPRESSOR PROTEIN-RELATED"/>
    <property type="match status" value="1"/>
</dbReference>
<dbReference type="PANTHER" id="PTHR33164">
    <property type="entry name" value="TRANSCRIPTIONAL REGULATOR, MARR FAMILY"/>
    <property type="match status" value="1"/>
</dbReference>
<feature type="compositionally biased region" description="Basic and acidic residues" evidence="1">
    <location>
        <begin position="151"/>
        <end position="192"/>
    </location>
</feature>
<dbReference type="Pfam" id="PF12802">
    <property type="entry name" value="MarR_2"/>
    <property type="match status" value="1"/>
</dbReference>
<dbReference type="Proteomes" id="UP000014803">
    <property type="component" value="Chromosome"/>
</dbReference>
<evidence type="ECO:0000259" key="2">
    <source>
        <dbReference type="PROSITE" id="PS50995"/>
    </source>
</evidence>
<dbReference type="InterPro" id="IPR036388">
    <property type="entry name" value="WH-like_DNA-bd_sf"/>
</dbReference>
<proteinExistence type="predicted"/>
<sequence length="192" mass="20996">MVDFARASEIIASSCALVRVRRASRALTRLYDEALRPSGLQATQLTMLVAVATCGDGGVKLGALADGLVMDRTTLTRNLAPLERAGLLRVARAPDDARVRLIFLTRQGERAIEAAFPLWERTQKHVRERLGPSEADALREELGRVVALAARPEKAPASERPARPAKAPARERPARPAEPAKRKAKRRSPEAR</sequence>
<name>S4Y168_SORCE</name>
<dbReference type="GO" id="GO:0003700">
    <property type="term" value="F:DNA-binding transcription factor activity"/>
    <property type="evidence" value="ECO:0007669"/>
    <property type="project" value="InterPro"/>
</dbReference>
<dbReference type="InterPro" id="IPR036390">
    <property type="entry name" value="WH_DNA-bd_sf"/>
</dbReference>
<dbReference type="GO" id="GO:0006950">
    <property type="term" value="P:response to stress"/>
    <property type="evidence" value="ECO:0007669"/>
    <property type="project" value="TreeGrafter"/>
</dbReference>
<dbReference type="eggNOG" id="COG1846">
    <property type="taxonomic scope" value="Bacteria"/>
</dbReference>
<feature type="domain" description="HTH marR-type" evidence="2">
    <location>
        <begin position="13"/>
        <end position="147"/>
    </location>
</feature>
<dbReference type="RefSeq" id="WP_020737796.1">
    <property type="nucleotide sequence ID" value="NC_021658.1"/>
</dbReference>
<feature type="region of interest" description="Disordered" evidence="1">
    <location>
        <begin position="149"/>
        <end position="192"/>
    </location>
</feature>